<dbReference type="GO" id="GO:0005524">
    <property type="term" value="F:ATP binding"/>
    <property type="evidence" value="ECO:0007669"/>
    <property type="project" value="InterPro"/>
</dbReference>
<feature type="transmembrane region" description="Helical" evidence="6">
    <location>
        <begin position="362"/>
        <end position="384"/>
    </location>
</feature>
<feature type="region of interest" description="Disordered" evidence="5">
    <location>
        <begin position="140"/>
        <end position="165"/>
    </location>
</feature>
<evidence type="ECO:0000256" key="2">
    <source>
        <dbReference type="ARBA" id="ARBA00022692"/>
    </source>
</evidence>
<feature type="domain" description="ABC transporter" evidence="7">
    <location>
        <begin position="84"/>
        <end position="367"/>
    </location>
</feature>
<feature type="compositionally biased region" description="Polar residues" evidence="5">
    <location>
        <begin position="156"/>
        <end position="165"/>
    </location>
</feature>
<dbReference type="GO" id="GO:0016887">
    <property type="term" value="F:ATP hydrolysis activity"/>
    <property type="evidence" value="ECO:0007669"/>
    <property type="project" value="InterPro"/>
</dbReference>
<dbReference type="AlphaFoldDB" id="A0A8J4QTY5"/>
<feature type="transmembrane region" description="Helical" evidence="6">
    <location>
        <begin position="21"/>
        <end position="43"/>
    </location>
</feature>
<protein>
    <recommendedName>
        <fullName evidence="7">ABC transporter domain-containing protein</fullName>
    </recommendedName>
</protein>
<dbReference type="Proteomes" id="UP000737018">
    <property type="component" value="Unassembled WGS sequence"/>
</dbReference>
<evidence type="ECO:0000259" key="7">
    <source>
        <dbReference type="PROSITE" id="PS50893"/>
    </source>
</evidence>
<dbReference type="InterPro" id="IPR013525">
    <property type="entry name" value="ABC2_TM"/>
</dbReference>
<feature type="compositionally biased region" description="Basic and acidic residues" evidence="5">
    <location>
        <begin position="143"/>
        <end position="155"/>
    </location>
</feature>
<dbReference type="EMBL" id="JRKL02005034">
    <property type="protein sequence ID" value="KAF3951263.1"/>
    <property type="molecule type" value="Genomic_DNA"/>
</dbReference>
<keyword evidence="2 6" id="KW-0812">Transmembrane</keyword>
<comment type="caution">
    <text evidence="8">The sequence shown here is derived from an EMBL/GenBank/DDBJ whole genome shotgun (WGS) entry which is preliminary data.</text>
</comment>
<dbReference type="InterPro" id="IPR003439">
    <property type="entry name" value="ABC_transporter-like_ATP-bd"/>
</dbReference>
<dbReference type="Pfam" id="PF01061">
    <property type="entry name" value="ABC2_membrane"/>
    <property type="match status" value="1"/>
</dbReference>
<feature type="transmembrane region" description="Helical" evidence="6">
    <location>
        <begin position="94"/>
        <end position="121"/>
    </location>
</feature>
<dbReference type="GO" id="GO:0016020">
    <property type="term" value="C:membrane"/>
    <property type="evidence" value="ECO:0007669"/>
    <property type="project" value="UniProtKB-SubCell"/>
</dbReference>
<evidence type="ECO:0000313" key="8">
    <source>
        <dbReference type="EMBL" id="KAF3951263.1"/>
    </source>
</evidence>
<dbReference type="GO" id="GO:0140359">
    <property type="term" value="F:ABC-type transporter activity"/>
    <property type="evidence" value="ECO:0007669"/>
    <property type="project" value="InterPro"/>
</dbReference>
<dbReference type="Pfam" id="PF08370">
    <property type="entry name" value="PDR_assoc"/>
    <property type="match status" value="1"/>
</dbReference>
<dbReference type="Gene3D" id="3.40.50.300">
    <property type="entry name" value="P-loop containing nucleotide triphosphate hydrolases"/>
    <property type="match status" value="1"/>
</dbReference>
<gene>
    <name evidence="8" type="ORF">CMV_023068</name>
</gene>
<keyword evidence="4 6" id="KW-0472">Membrane</keyword>
<keyword evidence="3 6" id="KW-1133">Transmembrane helix</keyword>
<dbReference type="SUPFAM" id="SSF52540">
    <property type="entry name" value="P-loop containing nucleoside triphosphate hydrolases"/>
    <property type="match status" value="1"/>
</dbReference>
<dbReference type="PROSITE" id="PS50893">
    <property type="entry name" value="ABC_TRANSPORTER_2"/>
    <property type="match status" value="1"/>
</dbReference>
<evidence type="ECO:0000256" key="1">
    <source>
        <dbReference type="ARBA" id="ARBA00004141"/>
    </source>
</evidence>
<evidence type="ECO:0000313" key="9">
    <source>
        <dbReference type="Proteomes" id="UP000737018"/>
    </source>
</evidence>
<dbReference type="InterPro" id="IPR013581">
    <property type="entry name" value="PDR_assoc"/>
</dbReference>
<evidence type="ECO:0000256" key="5">
    <source>
        <dbReference type="SAM" id="MobiDB-lite"/>
    </source>
</evidence>
<reference evidence="8" key="1">
    <citation type="submission" date="2020-03" db="EMBL/GenBank/DDBJ databases">
        <title>Castanea mollissima Vanexum genome sequencing.</title>
        <authorList>
            <person name="Staton M."/>
        </authorList>
    </citation>
    <scope>NUCLEOTIDE SEQUENCE</scope>
    <source>
        <tissue evidence="8">Leaf</tissue>
    </source>
</reference>
<comment type="subcellular location">
    <subcellularLocation>
        <location evidence="1">Membrane</location>
        <topology evidence="1">Multi-pass membrane protein</topology>
    </subcellularLocation>
</comment>
<evidence type="ECO:0000256" key="3">
    <source>
        <dbReference type="ARBA" id="ARBA00022989"/>
    </source>
</evidence>
<proteinExistence type="predicted"/>
<dbReference type="OrthoDB" id="66620at2759"/>
<sequence length="392" mass="43615">MFRFLASVFQTNNASMTAGSFAILIVLVFSGFIITQSSMPVWLKWGFWVSPITYGEMGLSLNEFLAPRWQKMLTTNTTIGQEILESRGLNFDGYLYWISLSALFGFIIVFNIGYVLALTFLKSPGSSRAVISHEKLSQIQGSEDSRDGSCLEKKSGNSPAQSSIEPNKGRMVLPFTPLTVVFQDVQYYVDIPLEMREKGFTNKKLQILSDITVEESVIFSAWLRLSPQIDSKTKAEFVNEVLETIELDGIKDALVGIPGINGLSNEQRKRLTIAVELVANPSIIFMVEPTTGLDTRAVAIIVMRAVKNVAGTGRTVEAFDESLNGMLTSQYGDINKKIVVFGETKTVVAFLEDYFGFHHDQLAIVAVVLIAFPLVFASLFSYFIGQLKFQRR</sequence>
<evidence type="ECO:0000256" key="6">
    <source>
        <dbReference type="SAM" id="Phobius"/>
    </source>
</evidence>
<accession>A0A8J4QTY5</accession>
<evidence type="ECO:0000256" key="4">
    <source>
        <dbReference type="ARBA" id="ARBA00023136"/>
    </source>
</evidence>
<keyword evidence="9" id="KW-1185">Reference proteome</keyword>
<dbReference type="PANTHER" id="PTHR48040">
    <property type="entry name" value="PLEIOTROPIC DRUG RESISTANCE PROTEIN 1-LIKE ISOFORM X1"/>
    <property type="match status" value="1"/>
</dbReference>
<dbReference type="PANTHER" id="PTHR48040:SF47">
    <property type="entry name" value="ABC TRANSPORTER DOMAIN-CONTAINING PROTEIN"/>
    <property type="match status" value="1"/>
</dbReference>
<dbReference type="InterPro" id="IPR027417">
    <property type="entry name" value="P-loop_NTPase"/>
</dbReference>
<name>A0A8J4QTY5_9ROSI</name>
<organism evidence="8 9">
    <name type="scientific">Castanea mollissima</name>
    <name type="common">Chinese chestnut</name>
    <dbReference type="NCBI Taxonomy" id="60419"/>
    <lineage>
        <taxon>Eukaryota</taxon>
        <taxon>Viridiplantae</taxon>
        <taxon>Streptophyta</taxon>
        <taxon>Embryophyta</taxon>
        <taxon>Tracheophyta</taxon>
        <taxon>Spermatophyta</taxon>
        <taxon>Magnoliopsida</taxon>
        <taxon>eudicotyledons</taxon>
        <taxon>Gunneridae</taxon>
        <taxon>Pentapetalae</taxon>
        <taxon>rosids</taxon>
        <taxon>fabids</taxon>
        <taxon>Fagales</taxon>
        <taxon>Fagaceae</taxon>
        <taxon>Castanea</taxon>
    </lineage>
</organism>